<sequence>MAIISTSKKFINSCRQLSSETILSVFASIIIVFVASFITPILLRWILLPNIVSHSQSLDFTFRTCADQLYGVCSFPEAVINLDEIETALSSGYYYSFSLNIELVDSPENRQLGMFQVQVSPQDIAGTTIAKFKKTVLFRPSFYSKVYTFIRNTLFFPLYIIGYFPSFDTSKLILFTDQFLESKNIPTKSINIELQNRFIQVASADFNIRAHVGISSYVLYNYPTITYLIIFAISFAIYSGLCVLYWYNRGINLWVEEEEAEISVVDIANSNIELTDNQGRALNPLPYIKVLITSFFPAFLKPSKKKRA</sequence>
<dbReference type="Proteomes" id="UP000887580">
    <property type="component" value="Unplaced"/>
</dbReference>
<name>A0AC35GCL8_9BILA</name>
<dbReference type="WBParaSite" id="PS1159_v2.g3900.t1">
    <property type="protein sequence ID" value="PS1159_v2.g3900.t1"/>
    <property type="gene ID" value="PS1159_v2.g3900"/>
</dbReference>
<evidence type="ECO:0000313" key="1">
    <source>
        <dbReference type="Proteomes" id="UP000887580"/>
    </source>
</evidence>
<accession>A0AC35GCL8</accession>
<reference evidence="2" key="1">
    <citation type="submission" date="2022-11" db="UniProtKB">
        <authorList>
            <consortium name="WormBaseParasite"/>
        </authorList>
    </citation>
    <scope>IDENTIFICATION</scope>
</reference>
<protein>
    <submittedName>
        <fullName evidence="2">Seipin</fullName>
    </submittedName>
</protein>
<organism evidence="1 2">
    <name type="scientific">Panagrolaimus sp. PS1159</name>
    <dbReference type="NCBI Taxonomy" id="55785"/>
    <lineage>
        <taxon>Eukaryota</taxon>
        <taxon>Metazoa</taxon>
        <taxon>Ecdysozoa</taxon>
        <taxon>Nematoda</taxon>
        <taxon>Chromadorea</taxon>
        <taxon>Rhabditida</taxon>
        <taxon>Tylenchina</taxon>
        <taxon>Panagrolaimomorpha</taxon>
        <taxon>Panagrolaimoidea</taxon>
        <taxon>Panagrolaimidae</taxon>
        <taxon>Panagrolaimus</taxon>
    </lineage>
</organism>
<evidence type="ECO:0000313" key="2">
    <source>
        <dbReference type="WBParaSite" id="PS1159_v2.g3900.t1"/>
    </source>
</evidence>
<proteinExistence type="predicted"/>